<dbReference type="Gene3D" id="3.30.1490.180">
    <property type="entry name" value="RNA polymerase ii"/>
    <property type="match status" value="1"/>
</dbReference>
<dbReference type="SUPFAM" id="SSF64484">
    <property type="entry name" value="beta and beta-prime subunits of DNA dependent RNA-polymerase"/>
    <property type="match status" value="1"/>
</dbReference>
<evidence type="ECO:0000313" key="15">
    <source>
        <dbReference type="EMBL" id="GMN54798.1"/>
    </source>
</evidence>
<dbReference type="InterPro" id="IPR007081">
    <property type="entry name" value="RNA_pol_Rpb1_5"/>
</dbReference>
<dbReference type="InterPro" id="IPR015699">
    <property type="entry name" value="DNA-dir_RNA_pol1_lsu_N"/>
</dbReference>
<feature type="compositionally biased region" description="Acidic residues" evidence="13">
    <location>
        <begin position="1410"/>
        <end position="1420"/>
    </location>
</feature>
<dbReference type="GO" id="GO:0003899">
    <property type="term" value="F:DNA-directed RNA polymerase activity"/>
    <property type="evidence" value="ECO:0007669"/>
    <property type="project" value="UniProtKB-EC"/>
</dbReference>
<dbReference type="InterPro" id="IPR044893">
    <property type="entry name" value="RNA_pol_Rpb1_clamp_domain"/>
</dbReference>
<feature type="region of interest" description="Disordered" evidence="13">
    <location>
        <begin position="1333"/>
        <end position="1470"/>
    </location>
</feature>
<dbReference type="InterPro" id="IPR007066">
    <property type="entry name" value="RNA_pol_Rpb1_3"/>
</dbReference>
<reference evidence="15" key="1">
    <citation type="submission" date="2023-07" db="EMBL/GenBank/DDBJ databases">
        <title>draft genome sequence of fig (Ficus carica).</title>
        <authorList>
            <person name="Takahashi T."/>
            <person name="Nishimura K."/>
        </authorList>
    </citation>
    <scope>NUCLEOTIDE SEQUENCE</scope>
</reference>
<dbReference type="PANTHER" id="PTHR19376">
    <property type="entry name" value="DNA-DIRECTED RNA POLYMERASE"/>
    <property type="match status" value="1"/>
</dbReference>
<comment type="subcellular location">
    <subcellularLocation>
        <location evidence="1">Nucleus</location>
    </subcellularLocation>
</comment>
<dbReference type="Gene3D" id="6.10.250.2940">
    <property type="match status" value="1"/>
</dbReference>
<gene>
    <name evidence="15" type="ORF">TIFTF001_023912</name>
</gene>
<feature type="region of interest" description="Disordered" evidence="13">
    <location>
        <begin position="746"/>
        <end position="780"/>
    </location>
</feature>
<dbReference type="Gene3D" id="1.10.150.390">
    <property type="match status" value="1"/>
</dbReference>
<feature type="compositionally biased region" description="Polar residues" evidence="13">
    <location>
        <begin position="1333"/>
        <end position="1342"/>
    </location>
</feature>
<feature type="domain" description="RNA polymerase N-terminal" evidence="14">
    <location>
        <begin position="328"/>
        <end position="644"/>
    </location>
</feature>
<feature type="compositionally biased region" description="Basic and acidic residues" evidence="13">
    <location>
        <begin position="746"/>
        <end position="772"/>
    </location>
</feature>
<keyword evidence="6" id="KW-0479">Metal-binding</keyword>
<dbReference type="Pfam" id="PF00623">
    <property type="entry name" value="RNA_pol_Rpb1_2"/>
    <property type="match status" value="1"/>
</dbReference>
<evidence type="ECO:0000256" key="12">
    <source>
        <dbReference type="RuleBase" id="RU004279"/>
    </source>
</evidence>
<dbReference type="FunFam" id="1.10.150.390:FF:000005">
    <property type="entry name" value="DNA-directed RNA polymerase subunit"/>
    <property type="match status" value="1"/>
</dbReference>
<dbReference type="InterPro" id="IPR047107">
    <property type="entry name" value="DNA-dir_RNA_pol1_lsu_C"/>
</dbReference>
<keyword evidence="16" id="KW-1185">Reference proteome</keyword>
<keyword evidence="8" id="KW-0460">Magnesium</keyword>
<feature type="compositionally biased region" description="Acidic residues" evidence="13">
    <location>
        <begin position="1388"/>
        <end position="1403"/>
    </location>
</feature>
<dbReference type="Pfam" id="PF05000">
    <property type="entry name" value="RNA_pol_Rpb1_4"/>
    <property type="match status" value="1"/>
</dbReference>
<dbReference type="Gene3D" id="6.20.50.80">
    <property type="match status" value="1"/>
</dbReference>
<dbReference type="InterPro" id="IPR006592">
    <property type="entry name" value="RNA_pol_N"/>
</dbReference>
<keyword evidence="4 12" id="KW-0808">Transferase</keyword>
<evidence type="ECO:0000256" key="3">
    <source>
        <dbReference type="ARBA" id="ARBA00022478"/>
    </source>
</evidence>
<proteinExistence type="inferred from homology"/>
<dbReference type="FunFam" id="2.40.40.20:FF:000019">
    <property type="entry name" value="DNA-directed RNA polymerase II subunit RPB1"/>
    <property type="match status" value="1"/>
</dbReference>
<dbReference type="Gene3D" id="1.10.132.30">
    <property type="match status" value="1"/>
</dbReference>
<evidence type="ECO:0000256" key="10">
    <source>
        <dbReference type="ARBA" id="ARBA00023242"/>
    </source>
</evidence>
<keyword evidence="3 12" id="KW-0240">DNA-directed RNA polymerase</keyword>
<comment type="caution">
    <text evidence="15">The sequence shown here is derived from an EMBL/GenBank/DDBJ whole genome shotgun (WGS) entry which is preliminary data.</text>
</comment>
<dbReference type="InterPro" id="IPR042102">
    <property type="entry name" value="RNA_pol_Rpb1_3_sf"/>
</dbReference>
<dbReference type="CDD" id="cd01435">
    <property type="entry name" value="RNAP_I_RPA1_N"/>
    <property type="match status" value="1"/>
</dbReference>
<feature type="compositionally biased region" description="Basic residues" evidence="13">
    <location>
        <begin position="1458"/>
        <end position="1468"/>
    </location>
</feature>
<dbReference type="CDD" id="cd02735">
    <property type="entry name" value="RNAP_I_Rpa1_C"/>
    <property type="match status" value="1"/>
</dbReference>
<dbReference type="Gene3D" id="4.10.860.120">
    <property type="entry name" value="RNA polymerase II, clamp domain"/>
    <property type="match status" value="1"/>
</dbReference>
<comment type="function">
    <text evidence="12">DNA-dependent RNA polymerase catalyzes the transcription of DNA into RNA using the four ribonucleoside triphosphates as substrates.</text>
</comment>
<dbReference type="Gene3D" id="2.40.40.20">
    <property type="match status" value="1"/>
</dbReference>
<dbReference type="FunFam" id="4.10.860.120:FF:000006">
    <property type="entry name" value="DNA-directed RNA polymerase subunit"/>
    <property type="match status" value="1"/>
</dbReference>
<keyword evidence="7" id="KW-0862">Zinc</keyword>
<feature type="compositionally biased region" description="Basic and acidic residues" evidence="13">
    <location>
        <begin position="1378"/>
        <end position="1387"/>
    </location>
</feature>
<evidence type="ECO:0000259" key="14">
    <source>
        <dbReference type="SMART" id="SM00663"/>
    </source>
</evidence>
<keyword evidence="9 12" id="KW-0804">Transcription</keyword>
<dbReference type="Pfam" id="PF04997">
    <property type="entry name" value="RNA_pol_Rpb1_1"/>
    <property type="match status" value="1"/>
</dbReference>
<evidence type="ECO:0000256" key="6">
    <source>
        <dbReference type="ARBA" id="ARBA00022723"/>
    </source>
</evidence>
<evidence type="ECO:0000256" key="2">
    <source>
        <dbReference type="ARBA" id="ARBA00006460"/>
    </source>
</evidence>
<dbReference type="GO" id="GO:0006351">
    <property type="term" value="P:DNA-templated transcription"/>
    <property type="evidence" value="ECO:0007669"/>
    <property type="project" value="InterPro"/>
</dbReference>
<dbReference type="Pfam" id="PF04998">
    <property type="entry name" value="RNA_pol_Rpb1_5"/>
    <property type="match status" value="1"/>
</dbReference>
<evidence type="ECO:0000256" key="8">
    <source>
        <dbReference type="ARBA" id="ARBA00022842"/>
    </source>
</evidence>
<evidence type="ECO:0000313" key="16">
    <source>
        <dbReference type="Proteomes" id="UP001187192"/>
    </source>
</evidence>
<accession>A0AA88AH38</accession>
<dbReference type="InterPro" id="IPR007083">
    <property type="entry name" value="RNA_pol_Rpb1_4"/>
</dbReference>
<sequence length="1703" mass="191487">MAASGAVTESVEAVQFSFFTDDEVRKHSVVRITNPILLDSIERPVPGGLYDPALGSLDERTPCKTCGQRTFNCPGHCGHIDLVSPIYNPLMFNILYNTLKRTCFYCYHFKQGPVEVNKCISQLELILKGDVARAKDLDSNKLSQTLDLEDNGDGGGKDHGSKHLKQQKLTSLQLTEAVSVLNNFLRPDIAKCRNCEGRRLKITKPVFGWLHMERISGARARANVLRSSKLEGPFSDGESVPEEEIMNDATPNCDADTDSQATSTKSHRRSGGKVPHEYLEQIENFSGGPMLPSDVKKMVRLLWENESELCSYITDIQHQGFGNKADYSIFFLETILVPPIKFRPPSKGGDSVMEHPHTVLLGKVLQANIELGNAHVNKLEYTKVVRRWMDLQQSVNVMFDSKTASGQRDVAPGICQLLEKKEGIFRQKMMGKRVNFACRSVISPDPYLAVNEIGIPPYFALRLTYPERVTPWNVAKLRDSIINGPEIHPGATHYVDKLSTVKLPLNRKTRISVSRKLPSSRGAVMQNGKNFDNEPEGKIVHRHMQDGDIVLVNRQPTLHKPSIMAHVVRVLKGEKTIRMHYANCSTYNADFDGDEMNVHLPQDEISRAEGYNILNANNQYVKPTSGEPIRALIQDHIVSAVVLTKKDTFLRWDEFNHLLYSTGLSNPGLGASSRKFGNKVVVSDFEAELKSIMPAIWKPEPLWTGKQVITALLNHITRGFQPFTVEKGGKIPRDFFKSKTVEEELNRKKEVNKDGQHEEENPSRRRVAEHTESKRKKEPIKERKIDKDELKTMEELDEDKLFIYKNNFVRGVIDKAQFGDYGLVHTVHELCGSNTAGLLLSSLSRLFTVYLQMHGFTCGVNDLLIVKSKDRERERVLKLCEGLGEEVHREFVGVKVDENIDPFTLQLKVEKTVRINGEAALAALDRKMISQVNDVTSKSEELKGLLSKGLVKPPSKNCISLMTTSGAKGGAVNFQQISSHLGQQELEGKRVPRMSSGKTLPCFPAWDWTARAGGLVVDRFLSGLRPQEFYFHCMAGREGLVDTAVKTSRSGYLQRCLIKNLECLKVSYDHTVRDADGSIIQFCYGEDGVDVHQTSFLANFEALAANEQMIYKKCCRQIDKSSPYIKDLPLALQKKAMKFLSRSSAVQNLNGSSQGDFLKLMEHKYLSSLAQPGEPVGVLAAQSVGEPSTQMTLNTFHLAGRGEMNVTLGIPRLQEILMTAAIDIKTPVMTCPLQEGRSEEEAKHLAYKLKKITVADIIETMKVTVEPFSLQNNQICRIYKLEMKLCRPEHYQGYADISAEECEEILSVDYLRALEDAIKYHLKLLERINGIQNYSPDSQSVAPNEGDEDLSSSRAERDEEDDDGGDGENEGQEDLGLDAEKQKRQATDEMDYEDDYDEGDNEEETRAGSESDDDKDENEVESSKYNEVEMVDAKYGTPKSPSKSGISSKLESPETKTKSKTKSKKKSIRQFNRKDDDRSIFVEAKGFYFKVHFRFNNEPHILLAQIAQKSATKVYIQSSGKIENCQQITCKENQVIYYGKDPKRRDDIPLKEKEKIPALQTSGVDFMTIWKLQDILDVRYIYSNDIHAMLSTYGVEAARETIIREITNVFKSYGISVNIRHLTLIADFMTHTGGYRPMSRHGGIAESISPFSKMSFETASKFIVDAAYHREMDDLETPSARICLGLPVKVGTGCFDLMQKVEV</sequence>
<feature type="region of interest" description="Disordered" evidence="13">
    <location>
        <begin position="145"/>
        <end position="166"/>
    </location>
</feature>
<dbReference type="InterPro" id="IPR007080">
    <property type="entry name" value="RNA_pol_Rpb1_1"/>
</dbReference>
<feature type="region of interest" description="Disordered" evidence="13">
    <location>
        <begin position="247"/>
        <end position="273"/>
    </location>
</feature>
<evidence type="ECO:0000256" key="13">
    <source>
        <dbReference type="SAM" id="MobiDB-lite"/>
    </source>
</evidence>
<dbReference type="Gene3D" id="3.30.70.2850">
    <property type="match status" value="1"/>
</dbReference>
<dbReference type="Proteomes" id="UP001187192">
    <property type="component" value="Unassembled WGS sequence"/>
</dbReference>
<evidence type="ECO:0000256" key="9">
    <source>
        <dbReference type="ARBA" id="ARBA00023163"/>
    </source>
</evidence>
<comment type="catalytic activity">
    <reaction evidence="11 12">
        <text>RNA(n) + a ribonucleoside 5'-triphosphate = RNA(n+1) + diphosphate</text>
        <dbReference type="Rhea" id="RHEA:21248"/>
        <dbReference type="Rhea" id="RHEA-COMP:14527"/>
        <dbReference type="Rhea" id="RHEA-COMP:17342"/>
        <dbReference type="ChEBI" id="CHEBI:33019"/>
        <dbReference type="ChEBI" id="CHEBI:61557"/>
        <dbReference type="ChEBI" id="CHEBI:140395"/>
        <dbReference type="EC" id="2.7.7.6"/>
    </reaction>
</comment>
<dbReference type="Gramene" id="FCD_00022814-RA">
    <property type="protein sequence ID" value="FCD_00022814-RA:cds"/>
    <property type="gene ID" value="FCD_00022814"/>
</dbReference>
<dbReference type="GO" id="GO:0003677">
    <property type="term" value="F:DNA binding"/>
    <property type="evidence" value="ECO:0007669"/>
    <property type="project" value="InterPro"/>
</dbReference>
<comment type="similarity">
    <text evidence="2 12">Belongs to the RNA polymerase beta' chain family.</text>
</comment>
<dbReference type="InterPro" id="IPR000722">
    <property type="entry name" value="RNA_pol_asu"/>
</dbReference>
<keyword evidence="5 12" id="KW-0548">Nucleotidyltransferase</keyword>
<dbReference type="InterPro" id="IPR038120">
    <property type="entry name" value="Rpb1_funnel_sf"/>
</dbReference>
<feature type="compositionally biased region" description="Low complexity" evidence="13">
    <location>
        <begin position="1438"/>
        <end position="1450"/>
    </location>
</feature>
<dbReference type="GO" id="GO:0005736">
    <property type="term" value="C:RNA polymerase I complex"/>
    <property type="evidence" value="ECO:0007669"/>
    <property type="project" value="TreeGrafter"/>
</dbReference>
<organism evidence="15 16">
    <name type="scientific">Ficus carica</name>
    <name type="common">Common fig</name>
    <dbReference type="NCBI Taxonomy" id="3494"/>
    <lineage>
        <taxon>Eukaryota</taxon>
        <taxon>Viridiplantae</taxon>
        <taxon>Streptophyta</taxon>
        <taxon>Embryophyta</taxon>
        <taxon>Tracheophyta</taxon>
        <taxon>Spermatophyta</taxon>
        <taxon>Magnoliopsida</taxon>
        <taxon>eudicotyledons</taxon>
        <taxon>Gunneridae</taxon>
        <taxon>Pentapetalae</taxon>
        <taxon>rosids</taxon>
        <taxon>fabids</taxon>
        <taxon>Rosales</taxon>
        <taxon>Moraceae</taxon>
        <taxon>Ficeae</taxon>
        <taxon>Ficus</taxon>
    </lineage>
</organism>
<dbReference type="EC" id="2.7.7.6" evidence="12"/>
<dbReference type="SMART" id="SM00663">
    <property type="entry name" value="RPOLA_N"/>
    <property type="match status" value="1"/>
</dbReference>
<dbReference type="GO" id="GO:0046872">
    <property type="term" value="F:metal ion binding"/>
    <property type="evidence" value="ECO:0007669"/>
    <property type="project" value="UniProtKB-KW"/>
</dbReference>
<dbReference type="InterPro" id="IPR045867">
    <property type="entry name" value="DNA-dir_RpoC_beta_prime"/>
</dbReference>
<evidence type="ECO:0000256" key="11">
    <source>
        <dbReference type="ARBA" id="ARBA00048552"/>
    </source>
</evidence>
<evidence type="ECO:0000256" key="4">
    <source>
        <dbReference type="ARBA" id="ARBA00022679"/>
    </source>
</evidence>
<evidence type="ECO:0000256" key="5">
    <source>
        <dbReference type="ARBA" id="ARBA00022695"/>
    </source>
</evidence>
<name>A0AA88AH38_FICCA</name>
<keyword evidence="10" id="KW-0539">Nucleus</keyword>
<feature type="compositionally biased region" description="Acidic residues" evidence="13">
    <location>
        <begin position="1358"/>
        <end position="1377"/>
    </location>
</feature>
<protein>
    <recommendedName>
        <fullName evidence="12">DNA-directed RNA polymerase subunit</fullName>
        <ecNumber evidence="12">2.7.7.6</ecNumber>
    </recommendedName>
</protein>
<dbReference type="Gene3D" id="1.10.274.100">
    <property type="entry name" value="RNA polymerase Rpb1, domain 3"/>
    <property type="match status" value="1"/>
</dbReference>
<evidence type="ECO:0000256" key="1">
    <source>
        <dbReference type="ARBA" id="ARBA00004123"/>
    </source>
</evidence>
<dbReference type="Pfam" id="PF04983">
    <property type="entry name" value="RNA_pol_Rpb1_3"/>
    <property type="match status" value="1"/>
</dbReference>
<evidence type="ECO:0000256" key="7">
    <source>
        <dbReference type="ARBA" id="ARBA00022833"/>
    </source>
</evidence>
<dbReference type="PANTHER" id="PTHR19376:SF11">
    <property type="entry name" value="DNA-DIRECTED RNA POLYMERASE I SUBUNIT RPA1"/>
    <property type="match status" value="1"/>
</dbReference>
<dbReference type="EMBL" id="BTGU01000053">
    <property type="protein sequence ID" value="GMN54798.1"/>
    <property type="molecule type" value="Genomic_DNA"/>
</dbReference>